<evidence type="ECO:0000313" key="2">
    <source>
        <dbReference type="EMBL" id="QHF00514.1"/>
    </source>
</evidence>
<geneLocation type="plasmid" evidence="2 4">
    <name>pPma4326F</name>
</geneLocation>
<gene>
    <name evidence="2" type="ORF">PMA4326_028795</name>
    <name evidence="3" type="ORF">PMA4326_029740</name>
</gene>
<dbReference type="NCBIfam" id="TIGR02293">
    <property type="entry name" value="TAS_TIGR02293"/>
    <property type="match status" value="1"/>
</dbReference>
<dbReference type="InterPro" id="IPR024467">
    <property type="entry name" value="Xre/MbcA/ParS-like_toxin-bd"/>
</dbReference>
<keyword evidence="2" id="KW-0614">Plasmid</keyword>
<dbReference type="Proteomes" id="UP000003811">
    <property type="component" value="Plasmid pPma4326F"/>
</dbReference>
<dbReference type="GO" id="GO:0003677">
    <property type="term" value="F:DNA binding"/>
    <property type="evidence" value="ECO:0007669"/>
    <property type="project" value="InterPro"/>
</dbReference>
<dbReference type="Pfam" id="PF09722">
    <property type="entry name" value="Xre_MbcA_ParS_C"/>
    <property type="match status" value="1"/>
</dbReference>
<feature type="domain" description="Antitoxin Xre/MbcA/ParS-like toxin-binding" evidence="1">
    <location>
        <begin position="97"/>
        <end position="146"/>
    </location>
</feature>
<organism evidence="2 4">
    <name type="scientific">Pseudomonas syringae pv. maculicola str. ES4326</name>
    <dbReference type="NCBI Taxonomy" id="629265"/>
    <lineage>
        <taxon>Bacteria</taxon>
        <taxon>Pseudomonadati</taxon>
        <taxon>Pseudomonadota</taxon>
        <taxon>Gammaproteobacteria</taxon>
        <taxon>Pseudomonadales</taxon>
        <taxon>Pseudomonadaceae</taxon>
        <taxon>Pseudomonas</taxon>
    </lineage>
</organism>
<accession>A0A8T8CBC7</accession>
<dbReference type="InterPro" id="IPR011979">
    <property type="entry name" value="Antitox_Xre"/>
</dbReference>
<dbReference type="AlphaFoldDB" id="A0A8T8CBC7"/>
<evidence type="ECO:0000259" key="1">
    <source>
        <dbReference type="Pfam" id="PF09722"/>
    </source>
</evidence>
<reference evidence="2 4" key="1">
    <citation type="journal article" date="2011" name="PLoS Pathog.">
        <title>Dynamic evolution of pathogenicity revealed by sequencing and comparative genomics of 19 Pseudomonas syringae isolates.</title>
        <authorList>
            <person name="Baltrus D.A."/>
            <person name="Nishimura M.T."/>
            <person name="Romanchuk A."/>
            <person name="Chang J.H."/>
            <person name="Mukhtar M.S."/>
            <person name="Cherkis K."/>
            <person name="Roach J."/>
            <person name="Grant S.R."/>
            <person name="Jones C.D."/>
            <person name="Dangl J.L."/>
        </authorList>
    </citation>
    <scope>NUCLEOTIDE SEQUENCE [LARGE SCALE GENOMIC DNA]</scope>
    <source>
        <strain evidence="2 4">ES4326</strain>
    </source>
</reference>
<protein>
    <submittedName>
        <fullName evidence="2">DUF2384 domain-containing protein</fullName>
    </submittedName>
</protein>
<sequence length="149" mass="16929">MFTDARRKDTYGTYRARLQTFLHIPIDASDQDIHQLIESGFSADTVWRFCDAANLSPTNRDQIITVETLKTRLAHDQPLTSQESDRLYRFARVTAMAESIFGSDEKAMQWLSKPKDRFSGKSPLSMLTTTQGASQVEEMLIQLAEGFAF</sequence>
<dbReference type="EMBL" id="CP047261">
    <property type="protein sequence ID" value="QHF00514.1"/>
    <property type="molecule type" value="Genomic_DNA"/>
</dbReference>
<dbReference type="RefSeq" id="WP_007250563.1">
    <property type="nucleotide sequence ID" value="NZ_CP047261.1"/>
</dbReference>
<name>A0A8T8CBC7_PSEYM</name>
<proteinExistence type="predicted"/>
<evidence type="ECO:0000313" key="3">
    <source>
        <dbReference type="EMBL" id="QHF00681.1"/>
    </source>
</evidence>
<reference evidence="2" key="2">
    <citation type="submission" date="2019-12" db="EMBL/GenBank/DDBJ databases">
        <title>A complete genome sequence for Pseudomonas syringae pv. maculicola ES4326.</title>
        <authorList>
            <person name="Baltrus D.A."/>
            <person name="Clark M."/>
        </authorList>
    </citation>
    <scope>NUCLEOTIDE SEQUENCE</scope>
    <source>
        <strain evidence="2">ES4326</strain>
        <plasmid evidence="2">pPma4326F</plasmid>
    </source>
</reference>
<evidence type="ECO:0000313" key="4">
    <source>
        <dbReference type="Proteomes" id="UP000003811"/>
    </source>
</evidence>
<dbReference type="EMBL" id="CP047261">
    <property type="protein sequence ID" value="QHF00681.1"/>
    <property type="molecule type" value="Genomic_DNA"/>
</dbReference>